<accession>A0A9P4NNK1</accession>
<reference evidence="2" key="1">
    <citation type="journal article" date="2020" name="Stud. Mycol.">
        <title>101 Dothideomycetes genomes: a test case for predicting lifestyles and emergence of pathogens.</title>
        <authorList>
            <person name="Haridas S."/>
            <person name="Albert R."/>
            <person name="Binder M."/>
            <person name="Bloem J."/>
            <person name="Labutti K."/>
            <person name="Salamov A."/>
            <person name="Andreopoulos B."/>
            <person name="Baker S."/>
            <person name="Barry K."/>
            <person name="Bills G."/>
            <person name="Bluhm B."/>
            <person name="Cannon C."/>
            <person name="Castanera R."/>
            <person name="Culley D."/>
            <person name="Daum C."/>
            <person name="Ezra D."/>
            <person name="Gonzalez J."/>
            <person name="Henrissat B."/>
            <person name="Kuo A."/>
            <person name="Liang C."/>
            <person name="Lipzen A."/>
            <person name="Lutzoni F."/>
            <person name="Magnuson J."/>
            <person name="Mondo S."/>
            <person name="Nolan M."/>
            <person name="Ohm R."/>
            <person name="Pangilinan J."/>
            <person name="Park H.-J."/>
            <person name="Ramirez L."/>
            <person name="Alfaro M."/>
            <person name="Sun H."/>
            <person name="Tritt A."/>
            <person name="Yoshinaga Y."/>
            <person name="Zwiers L.-H."/>
            <person name="Turgeon B."/>
            <person name="Goodwin S."/>
            <person name="Spatafora J."/>
            <person name="Crous P."/>
            <person name="Grigoriev I."/>
        </authorList>
    </citation>
    <scope>NUCLEOTIDE SEQUENCE</scope>
    <source>
        <strain evidence="2">CBS 130266</strain>
    </source>
</reference>
<feature type="region of interest" description="Disordered" evidence="1">
    <location>
        <begin position="1"/>
        <end position="79"/>
    </location>
</feature>
<feature type="region of interest" description="Disordered" evidence="1">
    <location>
        <begin position="92"/>
        <end position="141"/>
    </location>
</feature>
<comment type="caution">
    <text evidence="2">The sequence shown here is derived from an EMBL/GenBank/DDBJ whole genome shotgun (WGS) entry which is preliminary data.</text>
</comment>
<feature type="region of interest" description="Disordered" evidence="1">
    <location>
        <begin position="260"/>
        <end position="428"/>
    </location>
</feature>
<evidence type="ECO:0000313" key="3">
    <source>
        <dbReference type="Proteomes" id="UP000800235"/>
    </source>
</evidence>
<dbReference type="OrthoDB" id="10249311at2759"/>
<feature type="compositionally biased region" description="Basic and acidic residues" evidence="1">
    <location>
        <begin position="172"/>
        <end position="182"/>
    </location>
</feature>
<name>A0A9P4NNK1_9PEZI</name>
<feature type="compositionally biased region" description="Polar residues" evidence="1">
    <location>
        <begin position="1"/>
        <end position="20"/>
    </location>
</feature>
<feature type="region of interest" description="Disordered" evidence="1">
    <location>
        <begin position="463"/>
        <end position="570"/>
    </location>
</feature>
<feature type="compositionally biased region" description="Polar residues" evidence="1">
    <location>
        <begin position="539"/>
        <end position="555"/>
    </location>
</feature>
<feature type="compositionally biased region" description="Polar residues" evidence="1">
    <location>
        <begin position="35"/>
        <end position="59"/>
    </location>
</feature>
<dbReference type="Proteomes" id="UP000800235">
    <property type="component" value="Unassembled WGS sequence"/>
</dbReference>
<dbReference type="AlphaFoldDB" id="A0A9P4NNK1"/>
<feature type="compositionally biased region" description="Polar residues" evidence="1">
    <location>
        <begin position="338"/>
        <end position="349"/>
    </location>
</feature>
<sequence length="583" mass="63297">MATISATQPIRTITPPSSSHGVEPPSWFNIDNEKTNQTFKPTIINPNSRQSQSQQTNGVSKMIPETREVEPPQKPAFSEEDYLAIAPGRLSRKRSNISRGESDCEPYKTGPSTRVVSNGNKKGAKRRVSNGIGSPEEDEENWIHRDKLAAIESRELEAAGFPVGRISRSGSRKADVELDHSKASANRESSLDIHPEGDEADDEDPYAKFPDAYPPRGENRQRLVSPLPPAEMDGGGDAAETRSIDFELRTPEEVAAAEVEHHEQYFRLPPPTRPNGSRLPLPRSSPVPVPIKIVERDSPLTRSHNGSAADGPPHLIQPRPISRSSQYMLDDEPPVTPTHATKMSISGSEYSPPKARVPKGAPTSGARKASGAKPRNSSQQNRESPQKRPGTSSGVGGGRPSTGHRPEGDPPWMATMYKPDPRLPPDQQILPTHARRLAQEQWEKEGKIGTIYDREFRLLNTEEFPNPDLLPPLEDPKNRKGSVPGDGIKTTLLNGNAHGNGSPWPLQTPPLGSPRSFGDRPGTSGTDHGGYNVMPSIKPSVNGTPVASPNKSGPPQNAVRVPEPLEVEKGEEKKGCGACCVVM</sequence>
<evidence type="ECO:0000313" key="2">
    <source>
        <dbReference type="EMBL" id="KAF2428791.1"/>
    </source>
</evidence>
<evidence type="ECO:0000256" key="1">
    <source>
        <dbReference type="SAM" id="MobiDB-lite"/>
    </source>
</evidence>
<feature type="compositionally biased region" description="Polar residues" evidence="1">
    <location>
        <begin position="110"/>
        <end position="120"/>
    </location>
</feature>
<feature type="region of interest" description="Disordered" evidence="1">
    <location>
        <begin position="155"/>
        <end position="242"/>
    </location>
</feature>
<proteinExistence type="predicted"/>
<organism evidence="2 3">
    <name type="scientific">Tothia fuscella</name>
    <dbReference type="NCBI Taxonomy" id="1048955"/>
    <lineage>
        <taxon>Eukaryota</taxon>
        <taxon>Fungi</taxon>
        <taxon>Dikarya</taxon>
        <taxon>Ascomycota</taxon>
        <taxon>Pezizomycotina</taxon>
        <taxon>Dothideomycetes</taxon>
        <taxon>Pleosporomycetidae</taxon>
        <taxon>Venturiales</taxon>
        <taxon>Cylindrosympodiaceae</taxon>
        <taxon>Tothia</taxon>
    </lineage>
</organism>
<protein>
    <submittedName>
        <fullName evidence="2">Uncharacterized protein</fullName>
    </submittedName>
</protein>
<dbReference type="EMBL" id="MU007053">
    <property type="protein sequence ID" value="KAF2428791.1"/>
    <property type="molecule type" value="Genomic_DNA"/>
</dbReference>
<gene>
    <name evidence="2" type="ORF">EJ08DRAFT_320244</name>
</gene>
<keyword evidence="3" id="KW-1185">Reference proteome</keyword>